<accession>A0AA38GJI4</accession>
<organism evidence="2 3">
    <name type="scientific">Taxus chinensis</name>
    <name type="common">Chinese yew</name>
    <name type="synonym">Taxus wallichiana var. chinensis</name>
    <dbReference type="NCBI Taxonomy" id="29808"/>
    <lineage>
        <taxon>Eukaryota</taxon>
        <taxon>Viridiplantae</taxon>
        <taxon>Streptophyta</taxon>
        <taxon>Embryophyta</taxon>
        <taxon>Tracheophyta</taxon>
        <taxon>Spermatophyta</taxon>
        <taxon>Pinopsida</taxon>
        <taxon>Pinidae</taxon>
        <taxon>Conifers II</taxon>
        <taxon>Cupressales</taxon>
        <taxon>Taxaceae</taxon>
        <taxon>Taxus</taxon>
    </lineage>
</organism>
<proteinExistence type="predicted"/>
<evidence type="ECO:0000313" key="3">
    <source>
        <dbReference type="Proteomes" id="UP000824469"/>
    </source>
</evidence>
<feature type="region of interest" description="Disordered" evidence="1">
    <location>
        <begin position="1"/>
        <end position="25"/>
    </location>
</feature>
<evidence type="ECO:0000256" key="1">
    <source>
        <dbReference type="SAM" id="MobiDB-lite"/>
    </source>
</evidence>
<feature type="non-terminal residue" evidence="2">
    <location>
        <position position="1"/>
    </location>
</feature>
<feature type="non-terminal residue" evidence="2">
    <location>
        <position position="71"/>
    </location>
</feature>
<comment type="caution">
    <text evidence="2">The sequence shown here is derived from an EMBL/GenBank/DDBJ whole genome shotgun (WGS) entry which is preliminary data.</text>
</comment>
<protein>
    <submittedName>
        <fullName evidence="2">Uncharacterized protein</fullName>
    </submittedName>
</protein>
<reference evidence="2 3" key="1">
    <citation type="journal article" date="2021" name="Nat. Plants">
        <title>The Taxus genome provides insights into paclitaxel biosynthesis.</title>
        <authorList>
            <person name="Xiong X."/>
            <person name="Gou J."/>
            <person name="Liao Q."/>
            <person name="Li Y."/>
            <person name="Zhou Q."/>
            <person name="Bi G."/>
            <person name="Li C."/>
            <person name="Du R."/>
            <person name="Wang X."/>
            <person name="Sun T."/>
            <person name="Guo L."/>
            <person name="Liang H."/>
            <person name="Lu P."/>
            <person name="Wu Y."/>
            <person name="Zhang Z."/>
            <person name="Ro D.K."/>
            <person name="Shang Y."/>
            <person name="Huang S."/>
            <person name="Yan J."/>
        </authorList>
    </citation>
    <scope>NUCLEOTIDE SEQUENCE [LARGE SCALE GENOMIC DNA]</scope>
    <source>
        <strain evidence="2">Ta-2019</strain>
    </source>
</reference>
<sequence length="71" mass="7440">GSEAPSIPSSFSSQGSGASSPTSSLSTTQTSLLVQVSSSSILAHLFRMVLLCGTVKVEVEDQRKKHGIIEY</sequence>
<dbReference type="EMBL" id="JAHRHJ020000002">
    <property type="protein sequence ID" value="KAH9324181.1"/>
    <property type="molecule type" value="Genomic_DNA"/>
</dbReference>
<keyword evidence="3" id="KW-1185">Reference proteome</keyword>
<gene>
    <name evidence="2" type="ORF">KI387_004359</name>
</gene>
<dbReference type="AlphaFoldDB" id="A0AA38GJI4"/>
<evidence type="ECO:0000313" key="2">
    <source>
        <dbReference type="EMBL" id="KAH9324181.1"/>
    </source>
</evidence>
<dbReference type="Proteomes" id="UP000824469">
    <property type="component" value="Unassembled WGS sequence"/>
</dbReference>
<name>A0AA38GJI4_TAXCH</name>